<sequence>MRDSHYLAMLLGVAIFGALLLVVDGNWPAALFLLLGSGVYALLLKGELEEEQGEREGRR</sequence>
<evidence type="ECO:0000256" key="1">
    <source>
        <dbReference type="SAM" id="Phobius"/>
    </source>
</evidence>
<name>A0A4Q7NCM3_9BURK</name>
<dbReference type="EMBL" id="SGXC01000002">
    <property type="protein sequence ID" value="RZS80640.1"/>
    <property type="molecule type" value="Genomic_DNA"/>
</dbReference>
<organism evidence="2 3">
    <name type="scientific">Pigmentiphaga kullae</name>
    <dbReference type="NCBI Taxonomy" id="151784"/>
    <lineage>
        <taxon>Bacteria</taxon>
        <taxon>Pseudomonadati</taxon>
        <taxon>Pseudomonadota</taxon>
        <taxon>Betaproteobacteria</taxon>
        <taxon>Burkholderiales</taxon>
        <taxon>Alcaligenaceae</taxon>
        <taxon>Pigmentiphaga</taxon>
    </lineage>
</organism>
<feature type="transmembrane region" description="Helical" evidence="1">
    <location>
        <begin position="7"/>
        <end position="23"/>
    </location>
</feature>
<accession>A0A4Q7NCM3</accession>
<evidence type="ECO:0000313" key="3">
    <source>
        <dbReference type="Proteomes" id="UP000292445"/>
    </source>
</evidence>
<keyword evidence="1" id="KW-1133">Transmembrane helix</keyword>
<protein>
    <submittedName>
        <fullName evidence="2">Uncharacterized protein</fullName>
    </submittedName>
</protein>
<dbReference type="Proteomes" id="UP000292445">
    <property type="component" value="Unassembled WGS sequence"/>
</dbReference>
<dbReference type="RefSeq" id="WP_130358280.1">
    <property type="nucleotide sequence ID" value="NZ_SGXC01000002.1"/>
</dbReference>
<feature type="transmembrane region" description="Helical" evidence="1">
    <location>
        <begin position="29"/>
        <end position="48"/>
    </location>
</feature>
<proteinExistence type="predicted"/>
<dbReference type="AlphaFoldDB" id="A0A4Q7NCM3"/>
<comment type="caution">
    <text evidence="2">The sequence shown here is derived from an EMBL/GenBank/DDBJ whole genome shotgun (WGS) entry which is preliminary data.</text>
</comment>
<reference evidence="2 3" key="1">
    <citation type="submission" date="2019-02" db="EMBL/GenBank/DDBJ databases">
        <title>Genomic Encyclopedia of Type Strains, Phase IV (KMG-IV): sequencing the most valuable type-strain genomes for metagenomic binning, comparative biology and taxonomic classification.</title>
        <authorList>
            <person name="Goeker M."/>
        </authorList>
    </citation>
    <scope>NUCLEOTIDE SEQUENCE [LARGE SCALE GENOMIC DNA]</scope>
    <source>
        <strain evidence="2 3">K24</strain>
    </source>
</reference>
<keyword evidence="1" id="KW-0812">Transmembrane</keyword>
<evidence type="ECO:0000313" key="2">
    <source>
        <dbReference type="EMBL" id="RZS80640.1"/>
    </source>
</evidence>
<keyword evidence="1" id="KW-0472">Membrane</keyword>
<keyword evidence="3" id="KW-1185">Reference proteome</keyword>
<gene>
    <name evidence="2" type="ORF">EV675_3252</name>
</gene>